<dbReference type="PANTHER" id="PTHR40114">
    <property type="entry name" value="SLR0698 PROTEIN"/>
    <property type="match status" value="1"/>
</dbReference>
<name>A0A382E5K1_9ZZZZ</name>
<dbReference type="SUPFAM" id="SSF55154">
    <property type="entry name" value="CYTH-like phosphatases"/>
    <property type="match status" value="1"/>
</dbReference>
<accession>A0A382E5K1</accession>
<dbReference type="Gene3D" id="2.40.320.10">
    <property type="entry name" value="Hypothetical Protein Pfu-838710-001"/>
    <property type="match status" value="1"/>
</dbReference>
<dbReference type="InterPro" id="IPR033469">
    <property type="entry name" value="CYTH-like_dom_sf"/>
</dbReference>
<dbReference type="InterPro" id="IPR012042">
    <property type="entry name" value="NeuTTM/CthTTM-like"/>
</dbReference>
<dbReference type="CDD" id="cd07891">
    <property type="entry name" value="CYTH-like_CthTTM-like_1"/>
    <property type="match status" value="1"/>
</dbReference>
<dbReference type="PROSITE" id="PS51707">
    <property type="entry name" value="CYTH"/>
    <property type="match status" value="1"/>
</dbReference>
<feature type="domain" description="CYTH" evidence="1">
    <location>
        <begin position="2"/>
        <end position="147"/>
    </location>
</feature>
<evidence type="ECO:0000259" key="1">
    <source>
        <dbReference type="PROSITE" id="PS51707"/>
    </source>
</evidence>
<dbReference type="SMART" id="SM01118">
    <property type="entry name" value="CYTH"/>
    <property type="match status" value="1"/>
</dbReference>
<proteinExistence type="predicted"/>
<organism evidence="2">
    <name type="scientific">marine metagenome</name>
    <dbReference type="NCBI Taxonomy" id="408172"/>
    <lineage>
        <taxon>unclassified sequences</taxon>
        <taxon>metagenomes</taxon>
        <taxon>ecological metagenomes</taxon>
    </lineage>
</organism>
<dbReference type="AlphaFoldDB" id="A0A382E5K1"/>
<dbReference type="EMBL" id="UINC01042509">
    <property type="protein sequence ID" value="SVB45243.1"/>
    <property type="molecule type" value="Genomic_DNA"/>
</dbReference>
<dbReference type="Pfam" id="PF01928">
    <property type="entry name" value="CYTH"/>
    <property type="match status" value="1"/>
</dbReference>
<dbReference type="InterPro" id="IPR023577">
    <property type="entry name" value="CYTH_domain"/>
</dbReference>
<dbReference type="PANTHER" id="PTHR40114:SF1">
    <property type="entry name" value="SLR0698 PROTEIN"/>
    <property type="match status" value="1"/>
</dbReference>
<protein>
    <recommendedName>
        <fullName evidence="1">CYTH domain-containing protein</fullName>
    </recommendedName>
</protein>
<reference evidence="2" key="1">
    <citation type="submission" date="2018-05" db="EMBL/GenBank/DDBJ databases">
        <authorList>
            <person name="Lanie J.A."/>
            <person name="Ng W.-L."/>
            <person name="Kazmierczak K.M."/>
            <person name="Andrzejewski T.M."/>
            <person name="Davidsen T.M."/>
            <person name="Wayne K.J."/>
            <person name="Tettelin H."/>
            <person name="Glass J.I."/>
            <person name="Rusch D."/>
            <person name="Podicherti R."/>
            <person name="Tsui H.-C.T."/>
            <person name="Winkler M.E."/>
        </authorList>
    </citation>
    <scope>NUCLEOTIDE SEQUENCE</scope>
</reference>
<gene>
    <name evidence="2" type="ORF">METZ01_LOCUS198097</name>
</gene>
<sequence length="155" mass="18266">MGKEIERKFLIDQTRLPKNMKGVKYAQGYIAINEDGIVRIRIKGNFAVLTIKTSGTGISRDEFEYEIPLDDAKSLLVLFNDKIIYKTRYKIIYDGKEWEIDEFHKQNDGLWLAEIELESKNESFTLPEWLTKEVTGDKKYYNAYLSKYPLKLWQP</sequence>
<dbReference type="PIRSF" id="PIRSF016487">
    <property type="entry name" value="CYTH_UCP016487"/>
    <property type="match status" value="1"/>
</dbReference>
<evidence type="ECO:0000313" key="2">
    <source>
        <dbReference type="EMBL" id="SVB45243.1"/>
    </source>
</evidence>